<reference evidence="1" key="1">
    <citation type="submission" date="2019-10" db="EMBL/GenBank/DDBJ databases">
        <authorList>
            <consortium name="DOE Joint Genome Institute"/>
            <person name="Kuo A."/>
            <person name="Miyauchi S."/>
            <person name="Kiss E."/>
            <person name="Drula E."/>
            <person name="Kohler A."/>
            <person name="Sanchez-Garcia M."/>
            <person name="Andreopoulos B."/>
            <person name="Barry K.W."/>
            <person name="Bonito G."/>
            <person name="Buee M."/>
            <person name="Carver A."/>
            <person name="Chen C."/>
            <person name="Cichocki N."/>
            <person name="Clum A."/>
            <person name="Culley D."/>
            <person name="Crous P.W."/>
            <person name="Fauchery L."/>
            <person name="Girlanda M."/>
            <person name="Hayes R."/>
            <person name="Keri Z."/>
            <person name="LaButti K."/>
            <person name="Lipzen A."/>
            <person name="Lombard V."/>
            <person name="Magnuson J."/>
            <person name="Maillard F."/>
            <person name="Morin E."/>
            <person name="Murat C."/>
            <person name="Nolan M."/>
            <person name="Ohm R."/>
            <person name="Pangilinan J."/>
            <person name="Pereira M."/>
            <person name="Perotto S."/>
            <person name="Peter M."/>
            <person name="Riley R."/>
            <person name="Sitrit Y."/>
            <person name="Stielow B."/>
            <person name="Szollosi G."/>
            <person name="Zifcakova L."/>
            <person name="Stursova M."/>
            <person name="Spatafora J.W."/>
            <person name="Tedersoo L."/>
            <person name="Vaario L.-M."/>
            <person name="Yamada A."/>
            <person name="Yan M."/>
            <person name="Wang P."/>
            <person name="Xu J."/>
            <person name="Bruns T."/>
            <person name="Baldrian P."/>
            <person name="Vilgalys R."/>
            <person name="Henrissat B."/>
            <person name="Grigoriev I.V."/>
            <person name="Hibbett D."/>
            <person name="Nagy L.G."/>
            <person name="Martin F.M."/>
        </authorList>
    </citation>
    <scope>NUCLEOTIDE SEQUENCE</scope>
    <source>
        <strain evidence="1">BED1</strain>
    </source>
</reference>
<dbReference type="Proteomes" id="UP001194468">
    <property type="component" value="Unassembled WGS sequence"/>
</dbReference>
<feature type="non-terminal residue" evidence="1">
    <location>
        <position position="52"/>
    </location>
</feature>
<dbReference type="EMBL" id="WHUW01000004">
    <property type="protein sequence ID" value="KAF8447350.1"/>
    <property type="molecule type" value="Genomic_DNA"/>
</dbReference>
<dbReference type="AlphaFoldDB" id="A0AAD4C2L3"/>
<accession>A0AAD4C2L3</accession>
<keyword evidence="2" id="KW-1185">Reference proteome</keyword>
<proteinExistence type="predicted"/>
<sequence>MAREVEMTTGRTPLSRRNLCACPICVSLERHIIRYLVTAFNQYMDMASHQRA</sequence>
<reference evidence="1" key="2">
    <citation type="journal article" date="2020" name="Nat. Commun.">
        <title>Large-scale genome sequencing of mycorrhizal fungi provides insights into the early evolution of symbiotic traits.</title>
        <authorList>
            <person name="Miyauchi S."/>
            <person name="Kiss E."/>
            <person name="Kuo A."/>
            <person name="Drula E."/>
            <person name="Kohler A."/>
            <person name="Sanchez-Garcia M."/>
            <person name="Morin E."/>
            <person name="Andreopoulos B."/>
            <person name="Barry K.W."/>
            <person name="Bonito G."/>
            <person name="Buee M."/>
            <person name="Carver A."/>
            <person name="Chen C."/>
            <person name="Cichocki N."/>
            <person name="Clum A."/>
            <person name="Culley D."/>
            <person name="Crous P.W."/>
            <person name="Fauchery L."/>
            <person name="Girlanda M."/>
            <person name="Hayes R.D."/>
            <person name="Keri Z."/>
            <person name="LaButti K."/>
            <person name="Lipzen A."/>
            <person name="Lombard V."/>
            <person name="Magnuson J."/>
            <person name="Maillard F."/>
            <person name="Murat C."/>
            <person name="Nolan M."/>
            <person name="Ohm R.A."/>
            <person name="Pangilinan J."/>
            <person name="Pereira M.F."/>
            <person name="Perotto S."/>
            <person name="Peter M."/>
            <person name="Pfister S."/>
            <person name="Riley R."/>
            <person name="Sitrit Y."/>
            <person name="Stielow J.B."/>
            <person name="Szollosi G."/>
            <person name="Zifcakova L."/>
            <person name="Stursova M."/>
            <person name="Spatafora J.W."/>
            <person name="Tedersoo L."/>
            <person name="Vaario L.M."/>
            <person name="Yamada A."/>
            <person name="Yan M."/>
            <person name="Wang P."/>
            <person name="Xu J."/>
            <person name="Bruns T."/>
            <person name="Baldrian P."/>
            <person name="Vilgalys R."/>
            <person name="Dunand C."/>
            <person name="Henrissat B."/>
            <person name="Grigoriev I.V."/>
            <person name="Hibbett D."/>
            <person name="Nagy L.G."/>
            <person name="Martin F.M."/>
        </authorList>
    </citation>
    <scope>NUCLEOTIDE SEQUENCE</scope>
    <source>
        <strain evidence="1">BED1</strain>
    </source>
</reference>
<organism evidence="1 2">
    <name type="scientific">Boletus edulis BED1</name>
    <dbReference type="NCBI Taxonomy" id="1328754"/>
    <lineage>
        <taxon>Eukaryota</taxon>
        <taxon>Fungi</taxon>
        <taxon>Dikarya</taxon>
        <taxon>Basidiomycota</taxon>
        <taxon>Agaricomycotina</taxon>
        <taxon>Agaricomycetes</taxon>
        <taxon>Agaricomycetidae</taxon>
        <taxon>Boletales</taxon>
        <taxon>Boletineae</taxon>
        <taxon>Boletaceae</taxon>
        <taxon>Boletoideae</taxon>
        <taxon>Boletus</taxon>
    </lineage>
</organism>
<comment type="caution">
    <text evidence="1">The sequence shown here is derived from an EMBL/GenBank/DDBJ whole genome shotgun (WGS) entry which is preliminary data.</text>
</comment>
<name>A0AAD4C2L3_BOLED</name>
<gene>
    <name evidence="1" type="ORF">L210DRAFT_3526005</name>
</gene>
<protein>
    <submittedName>
        <fullName evidence="1">Uncharacterized protein</fullName>
    </submittedName>
</protein>
<evidence type="ECO:0000313" key="2">
    <source>
        <dbReference type="Proteomes" id="UP001194468"/>
    </source>
</evidence>
<evidence type="ECO:0000313" key="1">
    <source>
        <dbReference type="EMBL" id="KAF8447350.1"/>
    </source>
</evidence>